<evidence type="ECO:0000313" key="1">
    <source>
        <dbReference type="EMBL" id="EUN22895.1"/>
    </source>
</evidence>
<keyword evidence="2" id="KW-1185">Reference proteome</keyword>
<organism evidence="1 2">
    <name type="scientific">Bipolaris victoriae (strain FI3)</name>
    <name type="common">Victoria blight of oats agent</name>
    <name type="synonym">Cochliobolus victoriae</name>
    <dbReference type="NCBI Taxonomy" id="930091"/>
    <lineage>
        <taxon>Eukaryota</taxon>
        <taxon>Fungi</taxon>
        <taxon>Dikarya</taxon>
        <taxon>Ascomycota</taxon>
        <taxon>Pezizomycotina</taxon>
        <taxon>Dothideomycetes</taxon>
        <taxon>Pleosporomycetidae</taxon>
        <taxon>Pleosporales</taxon>
        <taxon>Pleosporineae</taxon>
        <taxon>Pleosporaceae</taxon>
        <taxon>Bipolaris</taxon>
    </lineage>
</organism>
<dbReference type="AlphaFoldDB" id="W7EAA8"/>
<dbReference type="HOGENOM" id="CLU_1749316_0_0_1"/>
<dbReference type="RefSeq" id="XP_014552472.1">
    <property type="nucleotide sequence ID" value="XM_014696986.1"/>
</dbReference>
<accession>W7EAA8</accession>
<protein>
    <submittedName>
        <fullName evidence="1">Uncharacterized protein</fullName>
    </submittedName>
</protein>
<sequence length="149" mass="16422">MEETFHAPTDRDNLFKQMSGARTPRAQLTTRRNLSAKNEFTPMLKSATANRTRQVNGLFDGKIATPIAMKPGFQVSNTPLPEASMFDVQSSSFAESVDDRTQLPDLNSSAMSTPMAIPRRAEGEMDGGNGNVLTLREQEDVSEFGHLRC</sequence>
<dbReference type="EMBL" id="KI968799">
    <property type="protein sequence ID" value="EUN22895.1"/>
    <property type="molecule type" value="Genomic_DNA"/>
</dbReference>
<reference evidence="1 2" key="1">
    <citation type="journal article" date="2013" name="PLoS Genet.">
        <title>Comparative genome structure, secondary metabolite, and effector coding capacity across Cochliobolus pathogens.</title>
        <authorList>
            <person name="Condon B.J."/>
            <person name="Leng Y."/>
            <person name="Wu D."/>
            <person name="Bushley K.E."/>
            <person name="Ohm R.A."/>
            <person name="Otillar R."/>
            <person name="Martin J."/>
            <person name="Schackwitz W."/>
            <person name="Grimwood J."/>
            <person name="MohdZainudin N."/>
            <person name="Xue C."/>
            <person name="Wang R."/>
            <person name="Manning V.A."/>
            <person name="Dhillon B."/>
            <person name="Tu Z.J."/>
            <person name="Steffenson B.J."/>
            <person name="Salamov A."/>
            <person name="Sun H."/>
            <person name="Lowry S."/>
            <person name="LaButti K."/>
            <person name="Han J."/>
            <person name="Copeland A."/>
            <person name="Lindquist E."/>
            <person name="Barry K."/>
            <person name="Schmutz J."/>
            <person name="Baker S.E."/>
            <person name="Ciuffetti L.M."/>
            <person name="Grigoriev I.V."/>
            <person name="Zhong S."/>
            <person name="Turgeon B.G."/>
        </authorList>
    </citation>
    <scope>NUCLEOTIDE SEQUENCE [LARGE SCALE GENOMIC DNA]</scope>
    <source>
        <strain evidence="1 2">FI3</strain>
    </source>
</reference>
<dbReference type="GeneID" id="26249720"/>
<evidence type="ECO:0000313" key="2">
    <source>
        <dbReference type="Proteomes" id="UP000054337"/>
    </source>
</evidence>
<gene>
    <name evidence="1" type="ORF">COCVIDRAFT_110177</name>
</gene>
<dbReference type="OrthoDB" id="10255000at2759"/>
<dbReference type="Proteomes" id="UP000054337">
    <property type="component" value="Unassembled WGS sequence"/>
</dbReference>
<name>W7EAA8_BIPV3</name>
<proteinExistence type="predicted"/>